<gene>
    <name evidence="2" type="ORF">SAMN04488061_3667</name>
</gene>
<dbReference type="Pfam" id="PF20796">
    <property type="entry name" value="PDDEXK_13"/>
    <property type="match status" value="1"/>
</dbReference>
<dbReference type="InterPro" id="IPR048822">
    <property type="entry name" value="PDDEXK_13"/>
</dbReference>
<name>A0A1H0UKA9_9HYPH</name>
<proteinExistence type="predicted"/>
<dbReference type="EMBL" id="FNJC01000008">
    <property type="protein sequence ID" value="SDP66657.1"/>
    <property type="molecule type" value="Genomic_DNA"/>
</dbReference>
<sequence length="128" mass="14940">MYPYILQCAYQRTLRDNPIQQLYRLTCLTQSMLDAVHADEVVPTLKHVAPEGRRDFQESPQRPRSQPGFLRAITMERLFEAIAFAEPPDHFDALYSRYGDWHQLVDKVKLYADEIHAQQDVTPLPNPE</sequence>
<reference evidence="2 3" key="1">
    <citation type="submission" date="2016-10" db="EMBL/GenBank/DDBJ databases">
        <authorList>
            <person name="Varghese N."/>
            <person name="Submissions S."/>
        </authorList>
    </citation>
    <scope>NUCLEOTIDE SEQUENCE [LARGE SCALE GENOMIC DNA]</scope>
    <source>
        <strain evidence="2 3">CGMCC 1.6497</strain>
    </source>
</reference>
<protein>
    <recommendedName>
        <fullName evidence="1">PD-(D/E)XK nuclease-like domain-containing protein</fullName>
    </recommendedName>
</protein>
<accession>A0A1H0UKA9</accession>
<evidence type="ECO:0000313" key="3">
    <source>
        <dbReference type="Proteomes" id="UP000198795"/>
    </source>
</evidence>
<feature type="domain" description="PD-(D/E)XK nuclease-like" evidence="1">
    <location>
        <begin position="10"/>
        <end position="99"/>
    </location>
</feature>
<dbReference type="Proteomes" id="UP000198795">
    <property type="component" value="Unassembled WGS sequence"/>
</dbReference>
<organism evidence="2 3">
    <name type="scientific">Filomicrobium insigne</name>
    <dbReference type="NCBI Taxonomy" id="418854"/>
    <lineage>
        <taxon>Bacteria</taxon>
        <taxon>Pseudomonadati</taxon>
        <taxon>Pseudomonadota</taxon>
        <taxon>Alphaproteobacteria</taxon>
        <taxon>Hyphomicrobiales</taxon>
        <taxon>Hyphomicrobiaceae</taxon>
        <taxon>Filomicrobium</taxon>
    </lineage>
</organism>
<keyword evidence="3" id="KW-1185">Reference proteome</keyword>
<evidence type="ECO:0000313" key="2">
    <source>
        <dbReference type="EMBL" id="SDP66657.1"/>
    </source>
</evidence>
<dbReference type="RefSeq" id="WP_139165397.1">
    <property type="nucleotide sequence ID" value="NZ_FNJC01000008.1"/>
</dbReference>
<evidence type="ECO:0000259" key="1">
    <source>
        <dbReference type="Pfam" id="PF20796"/>
    </source>
</evidence>
<comment type="caution">
    <text evidence="2">The sequence shown here is derived from an EMBL/GenBank/DDBJ whole genome shotgun (WGS) entry which is preliminary data.</text>
</comment>